<dbReference type="InterPro" id="IPR018076">
    <property type="entry name" value="T2SS_GspF_dom"/>
</dbReference>
<dbReference type="InterPro" id="IPR042094">
    <property type="entry name" value="T2SS_GspF_sf"/>
</dbReference>
<dbReference type="PRINTS" id="PR00812">
    <property type="entry name" value="BCTERIALGSPF"/>
</dbReference>
<evidence type="ECO:0000259" key="11">
    <source>
        <dbReference type="Pfam" id="PF00482"/>
    </source>
</evidence>
<feature type="transmembrane region" description="Helical" evidence="10">
    <location>
        <begin position="217"/>
        <end position="243"/>
    </location>
</feature>
<dbReference type="Proteomes" id="UP000001430">
    <property type="component" value="Chromosome"/>
</dbReference>
<dbReference type="HOGENOM" id="CLU_035032_0_1_3"/>
<comment type="similarity">
    <text evidence="2 9">Belongs to the GSP F family.</text>
</comment>
<feature type="domain" description="Type II secretion system protein GspF" evidence="11">
    <location>
        <begin position="118"/>
        <end position="240"/>
    </location>
</feature>
<dbReference type="PANTHER" id="PTHR30012:SF0">
    <property type="entry name" value="TYPE II SECRETION SYSTEM PROTEIN F-RELATED"/>
    <property type="match status" value="1"/>
</dbReference>
<feature type="domain" description="Type II secretion system protein GspF" evidence="11">
    <location>
        <begin position="322"/>
        <end position="444"/>
    </location>
</feature>
<sequence>MDYRYIENAKLRRLMQKARHKRKVLNNPNRIPEHKNARITQKYKNVIPIPAKNQNLRKKEKNKLSILKTYVELKIQERKEFIEGDMTSLRNKKKILKPRLMEGRKLKSPPIKDLAVATKQLSSMIRTGLPLLESLNIIADTSENISIRYSFKEIASGISKGSTMSEMLDKYPEVFNEMYRALVSAGETAGLLPNTLDRQAKLLESLAKIKGQIKSALAYPSAIAILTVVIVFIMMLFVIPIFVDIYDQSGAPLPGITQFLINLSDQLRTIEFYFKAVPSGFAIYLFYKYLSSRSSVIWWYDKTLLQLPITKDLVTKSCLANFSRTLSSLNSAGVPILESLTIAKKTLKNRIFTRIIENAYYDIQAGNPMHKAFDKESVIPVMFTSMFRIGEETGELSEMITKLADFYEDEVSSSVKSLTSIMEPLMIIFVAVFVGIILIAMYLPMFSMMSTVG</sequence>
<keyword evidence="4" id="KW-1003">Cell membrane</keyword>
<gene>
    <name evidence="12" type="ordered locus">P9301_06891</name>
</gene>
<reference evidence="12 13" key="1">
    <citation type="journal article" date="2007" name="PLoS Genet.">
        <title>Patterns and implications of gene gain and loss in the evolution of Prochlorococcus.</title>
        <authorList>
            <person name="Kettler G.C."/>
            <person name="Martiny A.C."/>
            <person name="Huang K."/>
            <person name="Zucker J."/>
            <person name="Coleman M.L."/>
            <person name="Rodrigue S."/>
            <person name="Chen F."/>
            <person name="Lapidus A."/>
            <person name="Ferriera S."/>
            <person name="Johnson J."/>
            <person name="Steglich C."/>
            <person name="Church G.M."/>
            <person name="Richardson P."/>
            <person name="Chisholm S.W."/>
        </authorList>
    </citation>
    <scope>NUCLEOTIDE SEQUENCE [LARGE SCALE GENOMIC DNA]</scope>
    <source>
        <strain evidence="12 13">MIT 9301</strain>
    </source>
</reference>
<evidence type="ECO:0000256" key="9">
    <source>
        <dbReference type="RuleBase" id="RU003923"/>
    </source>
</evidence>
<dbReference type="PROSITE" id="PS00874">
    <property type="entry name" value="T2SP_F"/>
    <property type="match status" value="1"/>
</dbReference>
<evidence type="ECO:0000256" key="10">
    <source>
        <dbReference type="SAM" id="Phobius"/>
    </source>
</evidence>
<evidence type="ECO:0000256" key="4">
    <source>
        <dbReference type="ARBA" id="ARBA00022475"/>
    </source>
</evidence>
<feature type="transmembrane region" description="Helical" evidence="10">
    <location>
        <begin position="272"/>
        <end position="290"/>
    </location>
</feature>
<evidence type="ECO:0000256" key="2">
    <source>
        <dbReference type="ARBA" id="ARBA00005745"/>
    </source>
</evidence>
<dbReference type="OrthoDB" id="9805682at2"/>
<evidence type="ECO:0000256" key="3">
    <source>
        <dbReference type="ARBA" id="ARBA00022448"/>
    </source>
</evidence>
<keyword evidence="8 10" id="KW-0472">Membrane</keyword>
<name>A3PC37_PROM0</name>
<dbReference type="InterPro" id="IPR003004">
    <property type="entry name" value="GspF/PilC"/>
</dbReference>
<evidence type="ECO:0000256" key="8">
    <source>
        <dbReference type="ARBA" id="ARBA00023136"/>
    </source>
</evidence>
<dbReference type="KEGG" id="pmg:P9301_06891"/>
<dbReference type="GO" id="GO:0009306">
    <property type="term" value="P:protein secretion"/>
    <property type="evidence" value="ECO:0007669"/>
    <property type="project" value="InterPro"/>
</dbReference>
<keyword evidence="13" id="KW-1185">Reference proteome</keyword>
<dbReference type="FunFam" id="1.20.81.30:FF:000001">
    <property type="entry name" value="Type II secretion system protein F"/>
    <property type="match status" value="2"/>
</dbReference>
<dbReference type="AlphaFoldDB" id="A3PC37"/>
<dbReference type="EMBL" id="CP000576">
    <property type="protein sequence ID" value="ABO17312.1"/>
    <property type="molecule type" value="Genomic_DNA"/>
</dbReference>
<feature type="transmembrane region" description="Helical" evidence="10">
    <location>
        <begin position="425"/>
        <end position="443"/>
    </location>
</feature>
<keyword evidence="6 9" id="KW-0812">Transmembrane</keyword>
<organism evidence="12 13">
    <name type="scientific">Prochlorococcus marinus (strain MIT 9301)</name>
    <dbReference type="NCBI Taxonomy" id="167546"/>
    <lineage>
        <taxon>Bacteria</taxon>
        <taxon>Bacillati</taxon>
        <taxon>Cyanobacteriota</taxon>
        <taxon>Cyanophyceae</taxon>
        <taxon>Synechococcales</taxon>
        <taxon>Prochlorococcaceae</taxon>
        <taxon>Prochlorococcus</taxon>
    </lineage>
</organism>
<evidence type="ECO:0000256" key="5">
    <source>
        <dbReference type="ARBA" id="ARBA00022519"/>
    </source>
</evidence>
<evidence type="ECO:0000256" key="6">
    <source>
        <dbReference type="ARBA" id="ARBA00022692"/>
    </source>
</evidence>
<comment type="subcellular location">
    <subcellularLocation>
        <location evidence="1">Cell inner membrane</location>
        <topology evidence="1">Multi-pass membrane protein</topology>
    </subcellularLocation>
    <subcellularLocation>
        <location evidence="9">Cell membrane</location>
        <topology evidence="9">Multi-pass membrane protein</topology>
    </subcellularLocation>
</comment>
<keyword evidence="5" id="KW-0997">Cell inner membrane</keyword>
<dbReference type="STRING" id="167546.P9301_06891"/>
<keyword evidence="7 10" id="KW-1133">Transmembrane helix</keyword>
<dbReference type="GO" id="GO:0005886">
    <property type="term" value="C:plasma membrane"/>
    <property type="evidence" value="ECO:0007669"/>
    <property type="project" value="UniProtKB-SubCell"/>
</dbReference>
<dbReference type="PANTHER" id="PTHR30012">
    <property type="entry name" value="GENERAL SECRETION PATHWAY PROTEIN"/>
    <property type="match status" value="1"/>
</dbReference>
<evidence type="ECO:0000256" key="1">
    <source>
        <dbReference type="ARBA" id="ARBA00004429"/>
    </source>
</evidence>
<dbReference type="Gene3D" id="1.20.81.30">
    <property type="entry name" value="Type II secretion system (T2SS), domain F"/>
    <property type="match status" value="2"/>
</dbReference>
<evidence type="ECO:0000313" key="12">
    <source>
        <dbReference type="EMBL" id="ABO17312.1"/>
    </source>
</evidence>
<accession>A3PC37</accession>
<proteinExistence type="inferred from homology"/>
<dbReference type="InterPro" id="IPR001992">
    <property type="entry name" value="T2SS_GspF/T4SS_PilC_CS"/>
</dbReference>
<evidence type="ECO:0000256" key="7">
    <source>
        <dbReference type="ARBA" id="ARBA00022989"/>
    </source>
</evidence>
<evidence type="ECO:0000313" key="13">
    <source>
        <dbReference type="Proteomes" id="UP000001430"/>
    </source>
</evidence>
<dbReference type="RefSeq" id="WP_011862678.1">
    <property type="nucleotide sequence ID" value="NC_009091.1"/>
</dbReference>
<protein>
    <submittedName>
        <fullName evidence="12">Type II secretory pathway component PulF-like protein</fullName>
    </submittedName>
</protein>
<keyword evidence="3 9" id="KW-0813">Transport</keyword>
<dbReference type="Pfam" id="PF00482">
    <property type="entry name" value="T2SSF"/>
    <property type="match status" value="2"/>
</dbReference>
<dbReference type="eggNOG" id="COG1459">
    <property type="taxonomic scope" value="Bacteria"/>
</dbReference>